<comment type="similarity">
    <text evidence="2 7">Belongs to the acyl-CoA dehydrogenase family.</text>
</comment>
<keyword evidence="4 7" id="KW-0274">FAD</keyword>
<gene>
    <name evidence="12" type="ORF">SAMN05421678_109204</name>
</gene>
<feature type="region of interest" description="Disordered" evidence="8">
    <location>
        <begin position="121"/>
        <end position="221"/>
    </location>
</feature>
<reference evidence="12 13" key="1">
    <citation type="submission" date="2016-10" db="EMBL/GenBank/DDBJ databases">
        <authorList>
            <person name="de Groot N.N."/>
        </authorList>
    </citation>
    <scope>NUCLEOTIDE SEQUENCE [LARGE SCALE GENOMIC DNA]</scope>
    <source>
        <strain evidence="12 13">CPCC 202808</strain>
    </source>
</reference>
<evidence type="ECO:0000256" key="3">
    <source>
        <dbReference type="ARBA" id="ARBA00022630"/>
    </source>
</evidence>
<dbReference type="Proteomes" id="UP000199052">
    <property type="component" value="Unassembled WGS sequence"/>
</dbReference>
<sequence length="622" mass="67044">MVFSDSAAVATLIAAVVIPSTAGEDVAFPLPTCLIAVLSPPRAADSASNWGRQAADAADRRPFRSERTAFSLRSTPLVPSARTSTFFNAVSEDCNCFASLHTAAFAVPDGDAEDADSVAGLAVDDEPPEPPQPARTIAHSRIRPAGAARRAARRGPATAARVEDLRMSGSFPRGPRHSHHRRDHPETHSRPLIPRLRRADPSRSRGHHPSHVQATTPAATANRNLREDLGMSRQPGHPDPIDLLDVAALLTEEERAIQATVRRLLAEHAEPHVGEWFERAEFPRALVPRFAELGLLGMHLDGYGCAGTNAVSYGLACLELEAVDSALRSFVSVQGSLAMYALWRFGSQRQKEEWLPAMAAGRAIGCFGLTEPDHGSDPAAMATIARRTDAGWLLNGTKMWITNGGIADVAIVWARTESGVRGFCVPRDTPGFSTRDMHHKLSLRASVTSELILSDCELPEDAILPEAAGLRAPLACLNEARFGIVWGALGAARSCLATAVDYARERTQFGRPVAGFQLTQEKLVEMALELNKGMLLALHLGRRKDAGELRPDQVSFGKLNNVRAALQIARTARTILGANGISLEYPVLRHANNLESVLTYEGTSEIHTLVLGEAITGLPAFR</sequence>
<evidence type="ECO:0000256" key="1">
    <source>
        <dbReference type="ARBA" id="ARBA00001974"/>
    </source>
</evidence>
<dbReference type="Pfam" id="PF02771">
    <property type="entry name" value="Acyl-CoA_dh_N"/>
    <property type="match status" value="1"/>
</dbReference>
<dbReference type="GO" id="GO:0004361">
    <property type="term" value="F:glutaryl-CoA dehydrogenase activity"/>
    <property type="evidence" value="ECO:0007669"/>
    <property type="project" value="TreeGrafter"/>
</dbReference>
<dbReference type="STRING" id="504797.SAMN05421678_109204"/>
<evidence type="ECO:0000259" key="10">
    <source>
        <dbReference type="Pfam" id="PF02770"/>
    </source>
</evidence>
<feature type="compositionally biased region" description="Low complexity" evidence="8">
    <location>
        <begin position="143"/>
        <end position="160"/>
    </location>
</feature>
<dbReference type="GO" id="GO:0000062">
    <property type="term" value="F:fatty-acyl-CoA binding"/>
    <property type="evidence" value="ECO:0007669"/>
    <property type="project" value="TreeGrafter"/>
</dbReference>
<evidence type="ECO:0000259" key="9">
    <source>
        <dbReference type="Pfam" id="PF00441"/>
    </source>
</evidence>
<dbReference type="PANTHER" id="PTHR42807:SF1">
    <property type="entry name" value="GLUTARYL-COA DEHYDROGENASE, MITOCHONDRIAL"/>
    <property type="match status" value="1"/>
</dbReference>
<dbReference type="GO" id="GO:0050660">
    <property type="term" value="F:flavin adenine dinucleotide binding"/>
    <property type="evidence" value="ECO:0007669"/>
    <property type="project" value="InterPro"/>
</dbReference>
<evidence type="ECO:0000313" key="13">
    <source>
        <dbReference type="Proteomes" id="UP000199052"/>
    </source>
</evidence>
<evidence type="ECO:0000256" key="2">
    <source>
        <dbReference type="ARBA" id="ARBA00009347"/>
    </source>
</evidence>
<dbReference type="GO" id="GO:0046949">
    <property type="term" value="P:fatty-acyl-CoA biosynthetic process"/>
    <property type="evidence" value="ECO:0007669"/>
    <property type="project" value="TreeGrafter"/>
</dbReference>
<dbReference type="FunFam" id="1.10.540.10:FF:000026">
    <property type="entry name" value="Acyl-CoA dehydrogenase medium chain"/>
    <property type="match status" value="1"/>
</dbReference>
<feature type="domain" description="Acyl-CoA dehydrogenase/oxidase C-terminal" evidence="9">
    <location>
        <begin position="468"/>
        <end position="615"/>
    </location>
</feature>
<dbReference type="GO" id="GO:0033539">
    <property type="term" value="P:fatty acid beta-oxidation using acyl-CoA dehydrogenase"/>
    <property type="evidence" value="ECO:0007669"/>
    <property type="project" value="TreeGrafter"/>
</dbReference>
<evidence type="ECO:0000313" key="12">
    <source>
        <dbReference type="EMBL" id="SFG89340.1"/>
    </source>
</evidence>
<evidence type="ECO:0000256" key="5">
    <source>
        <dbReference type="ARBA" id="ARBA00022946"/>
    </source>
</evidence>
<dbReference type="InterPro" id="IPR036250">
    <property type="entry name" value="AcylCo_DH-like_C"/>
</dbReference>
<dbReference type="EMBL" id="FOOI01000009">
    <property type="protein sequence ID" value="SFG89340.1"/>
    <property type="molecule type" value="Genomic_DNA"/>
</dbReference>
<evidence type="ECO:0000256" key="7">
    <source>
        <dbReference type="RuleBase" id="RU362125"/>
    </source>
</evidence>
<dbReference type="InterPro" id="IPR037069">
    <property type="entry name" value="AcylCoA_DH/ox_N_sf"/>
</dbReference>
<dbReference type="SUPFAM" id="SSF47203">
    <property type="entry name" value="Acyl-CoA dehydrogenase C-terminal domain-like"/>
    <property type="match status" value="1"/>
</dbReference>
<dbReference type="InterPro" id="IPR013786">
    <property type="entry name" value="AcylCoA_DH/ox_N"/>
</dbReference>
<dbReference type="Pfam" id="PF02770">
    <property type="entry name" value="Acyl-CoA_dh_M"/>
    <property type="match status" value="1"/>
</dbReference>
<protein>
    <submittedName>
        <fullName evidence="12">Acyl-CoA dehydrogenase</fullName>
    </submittedName>
</protein>
<keyword evidence="6 7" id="KW-0560">Oxidoreductase</keyword>
<feature type="compositionally biased region" description="Polar residues" evidence="8">
    <location>
        <begin position="212"/>
        <end position="221"/>
    </location>
</feature>
<proteinExistence type="inferred from homology"/>
<comment type="cofactor">
    <cofactor evidence="1 7">
        <name>FAD</name>
        <dbReference type="ChEBI" id="CHEBI:57692"/>
    </cofactor>
</comment>
<evidence type="ECO:0000256" key="8">
    <source>
        <dbReference type="SAM" id="MobiDB-lite"/>
    </source>
</evidence>
<evidence type="ECO:0000256" key="6">
    <source>
        <dbReference type="ARBA" id="ARBA00023002"/>
    </source>
</evidence>
<organism evidence="12 13">
    <name type="scientific">Actinopolymorpha cephalotaxi</name>
    <dbReference type="NCBI Taxonomy" id="504797"/>
    <lineage>
        <taxon>Bacteria</taxon>
        <taxon>Bacillati</taxon>
        <taxon>Actinomycetota</taxon>
        <taxon>Actinomycetes</taxon>
        <taxon>Propionibacteriales</taxon>
        <taxon>Actinopolymorphaceae</taxon>
        <taxon>Actinopolymorpha</taxon>
    </lineage>
</organism>
<dbReference type="Gene3D" id="1.10.540.10">
    <property type="entry name" value="Acyl-CoA dehydrogenase/oxidase, N-terminal domain"/>
    <property type="match status" value="1"/>
</dbReference>
<dbReference type="InterPro" id="IPR052033">
    <property type="entry name" value="Glutaryl-CoA_DH_mitochondrial"/>
</dbReference>
<dbReference type="InterPro" id="IPR009075">
    <property type="entry name" value="AcylCo_DH/oxidase_C"/>
</dbReference>
<accession>A0A1I2VJN8</accession>
<dbReference type="InterPro" id="IPR009100">
    <property type="entry name" value="AcylCoA_DH/oxidase_NM_dom_sf"/>
</dbReference>
<feature type="domain" description="Acyl-CoA oxidase/dehydrogenase middle" evidence="10">
    <location>
        <begin position="366"/>
        <end position="456"/>
    </location>
</feature>
<dbReference type="PANTHER" id="PTHR42807">
    <property type="entry name" value="GLUTARYL-COA DEHYDROGENASE, MITOCHONDRIAL"/>
    <property type="match status" value="1"/>
</dbReference>
<dbReference type="AlphaFoldDB" id="A0A1I2VJN8"/>
<evidence type="ECO:0000259" key="11">
    <source>
        <dbReference type="Pfam" id="PF02771"/>
    </source>
</evidence>
<keyword evidence="3 7" id="KW-0285">Flavoprotein</keyword>
<dbReference type="InterPro" id="IPR006091">
    <property type="entry name" value="Acyl-CoA_Oxase/DH_mid-dom"/>
</dbReference>
<feature type="domain" description="Acyl-CoA dehydrogenase/oxidase N-terminal" evidence="11">
    <location>
        <begin position="251"/>
        <end position="361"/>
    </location>
</feature>
<evidence type="ECO:0000256" key="4">
    <source>
        <dbReference type="ARBA" id="ARBA00022827"/>
    </source>
</evidence>
<dbReference type="Pfam" id="PF00441">
    <property type="entry name" value="Acyl-CoA_dh_1"/>
    <property type="match status" value="1"/>
</dbReference>
<dbReference type="SUPFAM" id="SSF56645">
    <property type="entry name" value="Acyl-CoA dehydrogenase NM domain-like"/>
    <property type="match status" value="1"/>
</dbReference>
<dbReference type="InterPro" id="IPR046373">
    <property type="entry name" value="Acyl-CoA_Oxase/DH_mid-dom_sf"/>
</dbReference>
<name>A0A1I2VJN8_9ACTN</name>
<keyword evidence="5" id="KW-0809">Transit peptide</keyword>
<dbReference type="Gene3D" id="2.40.110.10">
    <property type="entry name" value="Butyryl-CoA Dehydrogenase, subunit A, domain 2"/>
    <property type="match status" value="1"/>
</dbReference>
<dbReference type="Gene3D" id="1.20.140.10">
    <property type="entry name" value="Butyryl-CoA Dehydrogenase, subunit A, domain 3"/>
    <property type="match status" value="1"/>
</dbReference>